<dbReference type="EMBL" id="JARJCM010000362">
    <property type="protein sequence ID" value="KAJ7018064.1"/>
    <property type="molecule type" value="Genomic_DNA"/>
</dbReference>
<organism evidence="1 2">
    <name type="scientific">Mycena alexandri</name>
    <dbReference type="NCBI Taxonomy" id="1745969"/>
    <lineage>
        <taxon>Eukaryota</taxon>
        <taxon>Fungi</taxon>
        <taxon>Dikarya</taxon>
        <taxon>Basidiomycota</taxon>
        <taxon>Agaricomycotina</taxon>
        <taxon>Agaricomycetes</taxon>
        <taxon>Agaricomycetidae</taxon>
        <taxon>Agaricales</taxon>
        <taxon>Marasmiineae</taxon>
        <taxon>Mycenaceae</taxon>
        <taxon>Mycena</taxon>
    </lineage>
</organism>
<protein>
    <submittedName>
        <fullName evidence="1">Uncharacterized protein</fullName>
    </submittedName>
</protein>
<proteinExistence type="predicted"/>
<comment type="caution">
    <text evidence="1">The sequence shown here is derived from an EMBL/GenBank/DDBJ whole genome shotgun (WGS) entry which is preliminary data.</text>
</comment>
<dbReference type="AlphaFoldDB" id="A0AAD6RYX0"/>
<sequence>MCKARRKVGVALYYSASLMHVFTSTFLHKHKCFLAEARFLRTSHIWTSNNSRNCLLGSERYHVSRCLSEPESSTSTLPSQQRCRQIQSPYVQSTLRSWASNPTVRVVRFDFLRSLFPDFPPRRRKDVRWTSQFQHLKTETKKKEIGSTHKKSHHRLLTSPPLIVLRHPTRPSGMILIGNAVELAFGRRDSRASASEASSDVGRCPFSN</sequence>
<name>A0AAD6RYX0_9AGAR</name>
<reference evidence="1" key="1">
    <citation type="submission" date="2023-03" db="EMBL/GenBank/DDBJ databases">
        <title>Massive genome expansion in bonnet fungi (Mycena s.s.) driven by repeated elements and novel gene families across ecological guilds.</title>
        <authorList>
            <consortium name="Lawrence Berkeley National Laboratory"/>
            <person name="Harder C.B."/>
            <person name="Miyauchi S."/>
            <person name="Viragh M."/>
            <person name="Kuo A."/>
            <person name="Thoen E."/>
            <person name="Andreopoulos B."/>
            <person name="Lu D."/>
            <person name="Skrede I."/>
            <person name="Drula E."/>
            <person name="Henrissat B."/>
            <person name="Morin E."/>
            <person name="Kohler A."/>
            <person name="Barry K."/>
            <person name="LaButti K."/>
            <person name="Morin E."/>
            <person name="Salamov A."/>
            <person name="Lipzen A."/>
            <person name="Mereny Z."/>
            <person name="Hegedus B."/>
            <person name="Baldrian P."/>
            <person name="Stursova M."/>
            <person name="Weitz H."/>
            <person name="Taylor A."/>
            <person name="Grigoriev I.V."/>
            <person name="Nagy L.G."/>
            <person name="Martin F."/>
            <person name="Kauserud H."/>
        </authorList>
    </citation>
    <scope>NUCLEOTIDE SEQUENCE</scope>
    <source>
        <strain evidence="1">CBHHK200</strain>
    </source>
</reference>
<accession>A0AAD6RYX0</accession>
<evidence type="ECO:0000313" key="2">
    <source>
        <dbReference type="Proteomes" id="UP001218188"/>
    </source>
</evidence>
<dbReference type="Proteomes" id="UP001218188">
    <property type="component" value="Unassembled WGS sequence"/>
</dbReference>
<evidence type="ECO:0000313" key="1">
    <source>
        <dbReference type="EMBL" id="KAJ7018064.1"/>
    </source>
</evidence>
<gene>
    <name evidence="1" type="ORF">C8F04DRAFT_405852</name>
</gene>
<keyword evidence="2" id="KW-1185">Reference proteome</keyword>